<keyword evidence="4 5" id="KW-0238">DNA-binding</keyword>
<feature type="compositionally biased region" description="Polar residues" evidence="6">
    <location>
        <begin position="155"/>
        <end position="166"/>
    </location>
</feature>
<comment type="caution">
    <text evidence="8">The sequence shown here is derived from an EMBL/GenBank/DDBJ whole genome shotgun (WGS) entry which is preliminary data.</text>
</comment>
<dbReference type="PROSITE" id="PS50950">
    <property type="entry name" value="ZF_THAP"/>
    <property type="match status" value="1"/>
</dbReference>
<dbReference type="Proteomes" id="UP001321473">
    <property type="component" value="Unassembled WGS sequence"/>
</dbReference>
<dbReference type="AlphaFoldDB" id="A0AAQ4EML9"/>
<evidence type="ECO:0000256" key="1">
    <source>
        <dbReference type="ARBA" id="ARBA00022723"/>
    </source>
</evidence>
<sequence>MANNNSRTHCCVVGCSNTYLNSPGTRFYGFPTRHWETERRERWIRLIRRQNEDGADWMPSRKSKICSRHFVSNAKSNEEGHPSYDPSIFPSAYKKASTSGSSGRHDRRKERESRKHDQQIDDDPRPLNAVSPDANSPPSGGDETASQKKCADDQYASNPENVNSSR</sequence>
<dbReference type="EMBL" id="JARKHS020013464">
    <property type="protein sequence ID" value="KAK8775967.1"/>
    <property type="molecule type" value="Genomic_DNA"/>
</dbReference>
<reference evidence="8 9" key="1">
    <citation type="journal article" date="2023" name="Arcadia Sci">
        <title>De novo assembly of a long-read Amblyomma americanum tick genome.</title>
        <authorList>
            <person name="Chou S."/>
            <person name="Poskanzer K.E."/>
            <person name="Rollins M."/>
            <person name="Thuy-Boun P.S."/>
        </authorList>
    </citation>
    <scope>NUCLEOTIDE SEQUENCE [LARGE SCALE GENOMIC DNA]</scope>
    <source>
        <strain evidence="8">F_SG_1</strain>
        <tissue evidence="8">Salivary glands</tissue>
    </source>
</reference>
<keyword evidence="2 5" id="KW-0863">Zinc-finger</keyword>
<evidence type="ECO:0000256" key="6">
    <source>
        <dbReference type="SAM" id="MobiDB-lite"/>
    </source>
</evidence>
<evidence type="ECO:0000256" key="2">
    <source>
        <dbReference type="ARBA" id="ARBA00022771"/>
    </source>
</evidence>
<evidence type="ECO:0000313" key="9">
    <source>
        <dbReference type="Proteomes" id="UP001321473"/>
    </source>
</evidence>
<dbReference type="SUPFAM" id="SSF57716">
    <property type="entry name" value="Glucocorticoid receptor-like (DNA-binding domain)"/>
    <property type="match status" value="1"/>
</dbReference>
<proteinExistence type="predicted"/>
<evidence type="ECO:0000256" key="3">
    <source>
        <dbReference type="ARBA" id="ARBA00022833"/>
    </source>
</evidence>
<evidence type="ECO:0000259" key="7">
    <source>
        <dbReference type="PROSITE" id="PS50950"/>
    </source>
</evidence>
<protein>
    <recommendedName>
        <fullName evidence="7">THAP-type domain-containing protein</fullName>
    </recommendedName>
</protein>
<dbReference type="PANTHER" id="PTHR46927">
    <property type="entry name" value="AGAP005574-PA"/>
    <property type="match status" value="1"/>
</dbReference>
<name>A0AAQ4EML9_AMBAM</name>
<dbReference type="InterPro" id="IPR006612">
    <property type="entry name" value="THAP_Znf"/>
</dbReference>
<keyword evidence="1" id="KW-0479">Metal-binding</keyword>
<evidence type="ECO:0000256" key="5">
    <source>
        <dbReference type="PROSITE-ProRule" id="PRU00309"/>
    </source>
</evidence>
<evidence type="ECO:0000313" key="8">
    <source>
        <dbReference type="EMBL" id="KAK8775967.1"/>
    </source>
</evidence>
<keyword evidence="9" id="KW-1185">Reference proteome</keyword>
<accession>A0AAQ4EML9</accession>
<dbReference type="GO" id="GO:0008270">
    <property type="term" value="F:zinc ion binding"/>
    <property type="evidence" value="ECO:0007669"/>
    <property type="project" value="UniProtKB-KW"/>
</dbReference>
<feature type="region of interest" description="Disordered" evidence="6">
    <location>
        <begin position="73"/>
        <end position="166"/>
    </location>
</feature>
<feature type="domain" description="THAP-type" evidence="7">
    <location>
        <begin position="1"/>
        <end position="89"/>
    </location>
</feature>
<dbReference type="SMART" id="SM00980">
    <property type="entry name" value="THAP"/>
    <property type="match status" value="1"/>
</dbReference>
<gene>
    <name evidence="8" type="ORF">V5799_030688</name>
</gene>
<organism evidence="8 9">
    <name type="scientific">Amblyomma americanum</name>
    <name type="common">Lone star tick</name>
    <dbReference type="NCBI Taxonomy" id="6943"/>
    <lineage>
        <taxon>Eukaryota</taxon>
        <taxon>Metazoa</taxon>
        <taxon>Ecdysozoa</taxon>
        <taxon>Arthropoda</taxon>
        <taxon>Chelicerata</taxon>
        <taxon>Arachnida</taxon>
        <taxon>Acari</taxon>
        <taxon>Parasitiformes</taxon>
        <taxon>Ixodida</taxon>
        <taxon>Ixodoidea</taxon>
        <taxon>Ixodidae</taxon>
        <taxon>Amblyomminae</taxon>
        <taxon>Amblyomma</taxon>
    </lineage>
</organism>
<evidence type="ECO:0000256" key="4">
    <source>
        <dbReference type="ARBA" id="ARBA00023125"/>
    </source>
</evidence>
<dbReference type="Pfam" id="PF05485">
    <property type="entry name" value="THAP"/>
    <property type="match status" value="1"/>
</dbReference>
<dbReference type="GO" id="GO:0003677">
    <property type="term" value="F:DNA binding"/>
    <property type="evidence" value="ECO:0007669"/>
    <property type="project" value="UniProtKB-UniRule"/>
</dbReference>
<dbReference type="PANTHER" id="PTHR46927:SF3">
    <property type="entry name" value="THAP-TYPE DOMAIN-CONTAINING PROTEIN"/>
    <property type="match status" value="1"/>
</dbReference>
<feature type="compositionally biased region" description="Basic and acidic residues" evidence="6">
    <location>
        <begin position="109"/>
        <end position="125"/>
    </location>
</feature>
<dbReference type="InterPro" id="IPR052224">
    <property type="entry name" value="THAP_domain_protein"/>
</dbReference>
<keyword evidence="3" id="KW-0862">Zinc</keyword>